<keyword evidence="2" id="KW-0812">Transmembrane</keyword>
<organism evidence="3 4">
    <name type="scientific">Brassica rapa subsp. trilocularis</name>
    <dbReference type="NCBI Taxonomy" id="1813537"/>
    <lineage>
        <taxon>Eukaryota</taxon>
        <taxon>Viridiplantae</taxon>
        <taxon>Streptophyta</taxon>
        <taxon>Embryophyta</taxon>
        <taxon>Tracheophyta</taxon>
        <taxon>Spermatophyta</taxon>
        <taxon>Magnoliopsida</taxon>
        <taxon>eudicotyledons</taxon>
        <taxon>Gunneridae</taxon>
        <taxon>Pentapetalae</taxon>
        <taxon>rosids</taxon>
        <taxon>malvids</taxon>
        <taxon>Brassicales</taxon>
        <taxon>Brassicaceae</taxon>
        <taxon>Brassiceae</taxon>
        <taxon>Brassica</taxon>
    </lineage>
</organism>
<sequence>MASTSGGRGGEDGRPPQMMMIDDRRITRAGTMMMLILTKTRISSIASLCLLLSLWKTRDRRRQLGWKTWDSRQ</sequence>
<accession>A0ABQ7MD38</accession>
<keyword evidence="4" id="KW-1185">Reference proteome</keyword>
<evidence type="ECO:0000256" key="1">
    <source>
        <dbReference type="SAM" id="MobiDB-lite"/>
    </source>
</evidence>
<reference evidence="3 4" key="1">
    <citation type="submission" date="2021-03" db="EMBL/GenBank/DDBJ databases">
        <authorList>
            <person name="King G.J."/>
            <person name="Bancroft I."/>
            <person name="Baten A."/>
            <person name="Bloomfield J."/>
            <person name="Borpatragohain P."/>
            <person name="He Z."/>
            <person name="Irish N."/>
            <person name="Irwin J."/>
            <person name="Liu K."/>
            <person name="Mauleon R.P."/>
            <person name="Moore J."/>
            <person name="Morris R."/>
            <person name="Ostergaard L."/>
            <person name="Wang B."/>
            <person name="Wells R."/>
        </authorList>
    </citation>
    <scope>NUCLEOTIDE SEQUENCE [LARGE SCALE GENOMIC DNA]</scope>
    <source>
        <strain evidence="3">R-o-18</strain>
        <tissue evidence="3">Leaf</tissue>
    </source>
</reference>
<name>A0ABQ7MD38_BRACM</name>
<comment type="caution">
    <text evidence="3">The sequence shown here is derived from an EMBL/GenBank/DDBJ whole genome shotgun (WGS) entry which is preliminary data.</text>
</comment>
<evidence type="ECO:0000313" key="3">
    <source>
        <dbReference type="EMBL" id="KAG5396677.1"/>
    </source>
</evidence>
<dbReference type="EMBL" id="JADBGQ010000005">
    <property type="protein sequence ID" value="KAG5396677.1"/>
    <property type="molecule type" value="Genomic_DNA"/>
</dbReference>
<dbReference type="Proteomes" id="UP000823674">
    <property type="component" value="Chromosome A05"/>
</dbReference>
<evidence type="ECO:0000256" key="2">
    <source>
        <dbReference type="SAM" id="Phobius"/>
    </source>
</evidence>
<feature type="region of interest" description="Disordered" evidence="1">
    <location>
        <begin position="1"/>
        <end position="21"/>
    </location>
</feature>
<feature type="transmembrane region" description="Helical" evidence="2">
    <location>
        <begin position="32"/>
        <end position="55"/>
    </location>
</feature>
<gene>
    <name evidence="3" type="primary">A05p016270.1_BraROA</name>
    <name evidence="3" type="ORF">IGI04_018491</name>
</gene>
<keyword evidence="2" id="KW-0472">Membrane</keyword>
<evidence type="ECO:0008006" key="5">
    <source>
        <dbReference type="Google" id="ProtNLM"/>
    </source>
</evidence>
<keyword evidence="2" id="KW-1133">Transmembrane helix</keyword>
<proteinExistence type="predicted"/>
<evidence type="ECO:0000313" key="4">
    <source>
        <dbReference type="Proteomes" id="UP000823674"/>
    </source>
</evidence>
<protein>
    <recommendedName>
        <fullName evidence="5">Response regulatory domain-containing protein</fullName>
    </recommendedName>
</protein>